<keyword evidence="4" id="KW-0238">DNA-binding</keyword>
<dbReference type="PANTHER" id="PTHR48111">
    <property type="entry name" value="REGULATOR OF RPOS"/>
    <property type="match status" value="1"/>
</dbReference>
<comment type="caution">
    <text evidence="8">The sequence shown here is derived from an EMBL/GenBank/DDBJ whole genome shotgun (WGS) entry which is preliminary data.</text>
</comment>
<dbReference type="InterPro" id="IPR001789">
    <property type="entry name" value="Sig_transdc_resp-reg_receiver"/>
</dbReference>
<sequence>MPGIDGYELCRMLKQDKRTTEVPVIFVSALQELHDRVRGFEVGGVDFISKPIQREEVLARVKNHLQLRRMQKNLEEIVAERTVELQNAYETVRKNEVRYRSLFNDALDMVHIVGLDGKIIDANLA</sequence>
<evidence type="ECO:0000256" key="6">
    <source>
        <dbReference type="PROSITE-ProRule" id="PRU00169"/>
    </source>
</evidence>
<evidence type="ECO:0000256" key="1">
    <source>
        <dbReference type="ARBA" id="ARBA00022553"/>
    </source>
</evidence>
<dbReference type="PROSITE" id="PS50110">
    <property type="entry name" value="RESPONSE_REGULATORY"/>
    <property type="match status" value="1"/>
</dbReference>
<dbReference type="PANTHER" id="PTHR48111:SF1">
    <property type="entry name" value="TWO-COMPONENT RESPONSE REGULATOR ORR33"/>
    <property type="match status" value="1"/>
</dbReference>
<dbReference type="Proteomes" id="UP000288086">
    <property type="component" value="Unassembled WGS sequence"/>
</dbReference>
<dbReference type="GO" id="GO:0000976">
    <property type="term" value="F:transcription cis-regulatory region binding"/>
    <property type="evidence" value="ECO:0007669"/>
    <property type="project" value="TreeGrafter"/>
</dbReference>
<feature type="non-terminal residue" evidence="8">
    <location>
        <position position="125"/>
    </location>
</feature>
<evidence type="ECO:0000256" key="2">
    <source>
        <dbReference type="ARBA" id="ARBA00023012"/>
    </source>
</evidence>
<keyword evidence="2" id="KW-0902">Two-component regulatory system</keyword>
<evidence type="ECO:0000313" key="9">
    <source>
        <dbReference type="Proteomes" id="UP000288086"/>
    </source>
</evidence>
<organism evidence="8 9">
    <name type="scientific">Candidatus Electrothrix communis</name>
    <dbReference type="NCBI Taxonomy" id="1859133"/>
    <lineage>
        <taxon>Bacteria</taxon>
        <taxon>Pseudomonadati</taxon>
        <taxon>Thermodesulfobacteriota</taxon>
        <taxon>Desulfobulbia</taxon>
        <taxon>Desulfobulbales</taxon>
        <taxon>Desulfobulbaceae</taxon>
        <taxon>Candidatus Electrothrix</taxon>
    </lineage>
</organism>
<name>A0A444IW49_9BACT</name>
<dbReference type="EMBL" id="MTKP01000344">
    <property type="protein sequence ID" value="RWX45099.1"/>
    <property type="molecule type" value="Genomic_DNA"/>
</dbReference>
<dbReference type="AlphaFoldDB" id="A0A444IW49"/>
<keyword evidence="1" id="KW-0597">Phosphoprotein</keyword>
<feature type="domain" description="Response regulatory" evidence="7">
    <location>
        <begin position="1"/>
        <end position="65"/>
    </location>
</feature>
<dbReference type="GO" id="GO:0005829">
    <property type="term" value="C:cytosol"/>
    <property type="evidence" value="ECO:0007669"/>
    <property type="project" value="TreeGrafter"/>
</dbReference>
<dbReference type="Gene3D" id="3.40.50.2300">
    <property type="match status" value="1"/>
</dbReference>
<evidence type="ECO:0000256" key="4">
    <source>
        <dbReference type="ARBA" id="ARBA00023125"/>
    </source>
</evidence>
<dbReference type="GO" id="GO:0000156">
    <property type="term" value="F:phosphorelay response regulator activity"/>
    <property type="evidence" value="ECO:0007669"/>
    <property type="project" value="TreeGrafter"/>
</dbReference>
<keyword evidence="3" id="KW-0805">Transcription regulation</keyword>
<protein>
    <submittedName>
        <fullName evidence="8">Response regulator receiver domain-containing protein</fullName>
    </submittedName>
</protein>
<keyword evidence="5" id="KW-0804">Transcription</keyword>
<dbReference type="SUPFAM" id="SSF52172">
    <property type="entry name" value="CheY-like"/>
    <property type="match status" value="1"/>
</dbReference>
<dbReference type="GO" id="GO:0032993">
    <property type="term" value="C:protein-DNA complex"/>
    <property type="evidence" value="ECO:0007669"/>
    <property type="project" value="TreeGrafter"/>
</dbReference>
<evidence type="ECO:0000256" key="5">
    <source>
        <dbReference type="ARBA" id="ARBA00023163"/>
    </source>
</evidence>
<gene>
    <name evidence="8" type="ORF">VT98_13441</name>
</gene>
<dbReference type="Pfam" id="PF00072">
    <property type="entry name" value="Response_reg"/>
    <property type="match status" value="1"/>
</dbReference>
<dbReference type="SUPFAM" id="SSF55785">
    <property type="entry name" value="PYP-like sensor domain (PAS domain)"/>
    <property type="match status" value="1"/>
</dbReference>
<dbReference type="InterPro" id="IPR011006">
    <property type="entry name" value="CheY-like_superfamily"/>
</dbReference>
<keyword evidence="9" id="KW-1185">Reference proteome</keyword>
<dbReference type="Gene3D" id="3.30.450.20">
    <property type="entry name" value="PAS domain"/>
    <property type="match status" value="1"/>
</dbReference>
<dbReference type="GO" id="GO:0006355">
    <property type="term" value="P:regulation of DNA-templated transcription"/>
    <property type="evidence" value="ECO:0007669"/>
    <property type="project" value="TreeGrafter"/>
</dbReference>
<dbReference type="InterPro" id="IPR035965">
    <property type="entry name" value="PAS-like_dom_sf"/>
</dbReference>
<evidence type="ECO:0000256" key="3">
    <source>
        <dbReference type="ARBA" id="ARBA00023015"/>
    </source>
</evidence>
<evidence type="ECO:0000313" key="8">
    <source>
        <dbReference type="EMBL" id="RWX45099.1"/>
    </source>
</evidence>
<accession>A0A444IW49</accession>
<reference evidence="8 9" key="1">
    <citation type="submission" date="2017-01" db="EMBL/GenBank/DDBJ databases">
        <title>The cable genome- insights into the physiology and evolution of filamentous bacteria capable of sulfide oxidation via long distance electron transfer.</title>
        <authorList>
            <person name="Schreiber L."/>
            <person name="Bjerg J.T."/>
            <person name="Boggild A."/>
            <person name="Van De Vossenberg J."/>
            <person name="Meysman F."/>
            <person name="Nielsen L.P."/>
            <person name="Schramm A."/>
            <person name="Kjeldsen K.U."/>
        </authorList>
    </citation>
    <scope>NUCLEOTIDE SEQUENCE [LARGE SCALE GENOMIC DNA]</scope>
    <source>
        <strain evidence="8">A1</strain>
    </source>
</reference>
<dbReference type="InterPro" id="IPR039420">
    <property type="entry name" value="WalR-like"/>
</dbReference>
<comment type="caution">
    <text evidence="6">Lacks conserved residue(s) required for the propagation of feature annotation.</text>
</comment>
<proteinExistence type="predicted"/>
<evidence type="ECO:0000259" key="7">
    <source>
        <dbReference type="PROSITE" id="PS50110"/>
    </source>
</evidence>